<dbReference type="PANTHER" id="PTHR43820">
    <property type="entry name" value="HIGH-AFFINITY BRANCHED-CHAIN AMINO ACID TRANSPORT ATP-BINDING PROTEIN LIVF"/>
    <property type="match status" value="1"/>
</dbReference>
<dbReference type="STRING" id="504800.SAMN04488085_11669"/>
<evidence type="ECO:0000313" key="7">
    <source>
        <dbReference type="EMBL" id="SFL72932.1"/>
    </source>
</evidence>
<dbReference type="GO" id="GO:0015807">
    <property type="term" value="P:L-amino acid transport"/>
    <property type="evidence" value="ECO:0007669"/>
    <property type="project" value="TreeGrafter"/>
</dbReference>
<dbReference type="InterPro" id="IPR052156">
    <property type="entry name" value="BCAA_Transport_ATP-bd_LivF"/>
</dbReference>
<evidence type="ECO:0000313" key="8">
    <source>
        <dbReference type="Proteomes" id="UP000199152"/>
    </source>
</evidence>
<reference evidence="8" key="1">
    <citation type="submission" date="2016-10" db="EMBL/GenBank/DDBJ databases">
        <authorList>
            <person name="Varghese N."/>
            <person name="Submissions S."/>
        </authorList>
    </citation>
    <scope>NUCLEOTIDE SEQUENCE [LARGE SCALE GENOMIC DNA]</scope>
    <source>
        <strain evidence="8">DSM 45317</strain>
    </source>
</reference>
<protein>
    <submittedName>
        <fullName evidence="7">Amino acid/amide ABC transporter ATP-binding protein 2, HAAT family</fullName>
    </submittedName>
</protein>
<evidence type="ECO:0000256" key="4">
    <source>
        <dbReference type="ARBA" id="ARBA00022840"/>
    </source>
</evidence>
<dbReference type="Pfam" id="PF00005">
    <property type="entry name" value="ABC_tran"/>
    <property type="match status" value="1"/>
</dbReference>
<dbReference type="PROSITE" id="PS50893">
    <property type="entry name" value="ABC_TRANSPORTER_2"/>
    <property type="match status" value="1"/>
</dbReference>
<dbReference type="Gene3D" id="3.40.50.300">
    <property type="entry name" value="P-loop containing nucleotide triphosphate hydrolases"/>
    <property type="match status" value="1"/>
</dbReference>
<dbReference type="AlphaFoldDB" id="A0A1I4K2D6"/>
<accession>A0A1I4K2D6</accession>
<dbReference type="GO" id="GO:0015658">
    <property type="term" value="F:branched-chain amino acid transmembrane transporter activity"/>
    <property type="evidence" value="ECO:0007669"/>
    <property type="project" value="TreeGrafter"/>
</dbReference>
<organism evidence="7 8">
    <name type="scientific">Geodermatophilus ruber</name>
    <dbReference type="NCBI Taxonomy" id="504800"/>
    <lineage>
        <taxon>Bacteria</taxon>
        <taxon>Bacillati</taxon>
        <taxon>Actinomycetota</taxon>
        <taxon>Actinomycetes</taxon>
        <taxon>Geodermatophilales</taxon>
        <taxon>Geodermatophilaceae</taxon>
        <taxon>Geodermatophilus</taxon>
    </lineage>
</organism>
<dbReference type="GO" id="GO:0016887">
    <property type="term" value="F:ATP hydrolysis activity"/>
    <property type="evidence" value="ECO:0007669"/>
    <property type="project" value="InterPro"/>
</dbReference>
<evidence type="ECO:0000256" key="5">
    <source>
        <dbReference type="ARBA" id="ARBA00022970"/>
    </source>
</evidence>
<dbReference type="CDD" id="cd03224">
    <property type="entry name" value="ABC_TM1139_LivF_branched"/>
    <property type="match status" value="1"/>
</dbReference>
<dbReference type="Proteomes" id="UP000199152">
    <property type="component" value="Unassembled WGS sequence"/>
</dbReference>
<dbReference type="GO" id="GO:0005524">
    <property type="term" value="F:ATP binding"/>
    <property type="evidence" value="ECO:0007669"/>
    <property type="project" value="UniProtKB-KW"/>
</dbReference>
<proteinExistence type="inferred from homology"/>
<evidence type="ECO:0000256" key="1">
    <source>
        <dbReference type="ARBA" id="ARBA00005417"/>
    </source>
</evidence>
<dbReference type="PANTHER" id="PTHR43820:SF4">
    <property type="entry name" value="HIGH-AFFINITY BRANCHED-CHAIN AMINO ACID TRANSPORT ATP-BINDING PROTEIN LIVF"/>
    <property type="match status" value="1"/>
</dbReference>
<dbReference type="RefSeq" id="WP_218146367.1">
    <property type="nucleotide sequence ID" value="NZ_FOSW01000016.1"/>
</dbReference>
<keyword evidence="3" id="KW-0547">Nucleotide-binding</keyword>
<dbReference type="InterPro" id="IPR027417">
    <property type="entry name" value="P-loop_NTPase"/>
</dbReference>
<dbReference type="SMART" id="SM00382">
    <property type="entry name" value="AAA"/>
    <property type="match status" value="1"/>
</dbReference>
<dbReference type="EMBL" id="FOSW01000016">
    <property type="protein sequence ID" value="SFL72932.1"/>
    <property type="molecule type" value="Genomic_DNA"/>
</dbReference>
<evidence type="ECO:0000259" key="6">
    <source>
        <dbReference type="PROSITE" id="PS50893"/>
    </source>
</evidence>
<keyword evidence="5" id="KW-0029">Amino-acid transport</keyword>
<keyword evidence="2" id="KW-0813">Transport</keyword>
<sequence length="236" mass="25548">MLRVEGLDVQYGRIRAVRDVSLEVSQGEIVGLLGPNGAGKTSTLGAVSGRLPVAGGRVLLEGEQLDGRPAEEIVRRGVSLVPEGRHVFATLTVAENLAIGATVRKDRAQVAEDIERQLERFSVLRRYYRSNAGKLSGGEQQQLVIARALLSRPRLLLLDEPSLGLSPLLVDLVFETIEQLRAEGLTILLVEQNASRTVEVADRCYVLRGGELVAHAPRGDLSPEELGDIYLGAGER</sequence>
<gene>
    <name evidence="7" type="ORF">SAMN04488085_11669</name>
</gene>
<dbReference type="InParanoid" id="A0A1I4K2D6"/>
<name>A0A1I4K2D6_9ACTN</name>
<comment type="similarity">
    <text evidence="1">Belongs to the ABC transporter superfamily.</text>
</comment>
<evidence type="ECO:0000256" key="3">
    <source>
        <dbReference type="ARBA" id="ARBA00022741"/>
    </source>
</evidence>
<dbReference type="InterPro" id="IPR003439">
    <property type="entry name" value="ABC_transporter-like_ATP-bd"/>
</dbReference>
<evidence type="ECO:0000256" key="2">
    <source>
        <dbReference type="ARBA" id="ARBA00022448"/>
    </source>
</evidence>
<dbReference type="SUPFAM" id="SSF52540">
    <property type="entry name" value="P-loop containing nucleoside triphosphate hydrolases"/>
    <property type="match status" value="1"/>
</dbReference>
<keyword evidence="4 7" id="KW-0067">ATP-binding</keyword>
<keyword evidence="8" id="KW-1185">Reference proteome</keyword>
<dbReference type="InterPro" id="IPR003593">
    <property type="entry name" value="AAA+_ATPase"/>
</dbReference>
<feature type="domain" description="ABC transporter" evidence="6">
    <location>
        <begin position="2"/>
        <end position="234"/>
    </location>
</feature>